<feature type="transmembrane region" description="Helical" evidence="1">
    <location>
        <begin position="7"/>
        <end position="27"/>
    </location>
</feature>
<reference evidence="2 3" key="1">
    <citation type="submission" date="2022-05" db="EMBL/GenBank/DDBJ databases">
        <authorList>
            <person name="Jo J.-H."/>
            <person name="Im W.-T."/>
        </authorList>
    </citation>
    <scope>NUCLEOTIDE SEQUENCE [LARGE SCALE GENOMIC DNA]</scope>
    <source>
        <strain evidence="2 3">NSE70-1</strain>
    </source>
</reference>
<evidence type="ECO:0000256" key="1">
    <source>
        <dbReference type="SAM" id="Phobius"/>
    </source>
</evidence>
<feature type="transmembrane region" description="Helical" evidence="1">
    <location>
        <begin position="33"/>
        <end position="51"/>
    </location>
</feature>
<name>A0ABT0RTL6_9SPHN</name>
<feature type="transmembrane region" description="Helical" evidence="1">
    <location>
        <begin position="72"/>
        <end position="92"/>
    </location>
</feature>
<protein>
    <submittedName>
        <fullName evidence="2">Uncharacterized protein</fullName>
    </submittedName>
</protein>
<dbReference type="RefSeq" id="WP_249903700.1">
    <property type="nucleotide sequence ID" value="NZ_JAMGBA010000001.1"/>
</dbReference>
<proteinExistence type="predicted"/>
<evidence type="ECO:0000313" key="2">
    <source>
        <dbReference type="EMBL" id="MCL6698359.1"/>
    </source>
</evidence>
<keyword evidence="3" id="KW-1185">Reference proteome</keyword>
<sequence>MLRHISIGRIPVAAARLFAIVGLPAYIGFRDSSIWQFLIYAVVAGLALAIAERLTITHFRDESLDVLAQQSILQSFIVVAFGLPIYLIAVFAT</sequence>
<evidence type="ECO:0000313" key="3">
    <source>
        <dbReference type="Proteomes" id="UP001203410"/>
    </source>
</evidence>
<dbReference type="Proteomes" id="UP001203410">
    <property type="component" value="Unassembled WGS sequence"/>
</dbReference>
<dbReference type="EMBL" id="JAMGBA010000001">
    <property type="protein sequence ID" value="MCL6698359.1"/>
    <property type="molecule type" value="Genomic_DNA"/>
</dbReference>
<keyword evidence="1" id="KW-1133">Transmembrane helix</keyword>
<organism evidence="2 3">
    <name type="scientific">Sphingomonas caseinilyticus</name>
    <dbReference type="NCBI Taxonomy" id="2908205"/>
    <lineage>
        <taxon>Bacteria</taxon>
        <taxon>Pseudomonadati</taxon>
        <taxon>Pseudomonadota</taxon>
        <taxon>Alphaproteobacteria</taxon>
        <taxon>Sphingomonadales</taxon>
        <taxon>Sphingomonadaceae</taxon>
        <taxon>Sphingomonas</taxon>
    </lineage>
</organism>
<gene>
    <name evidence="2" type="ORF">LZ496_06130</name>
</gene>
<keyword evidence="1" id="KW-0812">Transmembrane</keyword>
<keyword evidence="1" id="KW-0472">Membrane</keyword>
<comment type="caution">
    <text evidence="2">The sequence shown here is derived from an EMBL/GenBank/DDBJ whole genome shotgun (WGS) entry which is preliminary data.</text>
</comment>
<accession>A0ABT0RTL6</accession>